<protein>
    <submittedName>
        <fullName evidence="1">Uncharacterized protein</fullName>
    </submittedName>
</protein>
<evidence type="ECO:0000313" key="2">
    <source>
        <dbReference type="Proteomes" id="UP001623661"/>
    </source>
</evidence>
<dbReference type="Proteomes" id="UP001623661">
    <property type="component" value="Unassembled WGS sequence"/>
</dbReference>
<organism evidence="1 2">
    <name type="scientific">Candidatus Clostridium radicumherbarum</name>
    <dbReference type="NCBI Taxonomy" id="3381662"/>
    <lineage>
        <taxon>Bacteria</taxon>
        <taxon>Bacillati</taxon>
        <taxon>Bacillota</taxon>
        <taxon>Clostridia</taxon>
        <taxon>Eubacteriales</taxon>
        <taxon>Clostridiaceae</taxon>
        <taxon>Clostridium</taxon>
    </lineage>
</organism>
<dbReference type="RefSeq" id="WP_406763947.1">
    <property type="nucleotide sequence ID" value="NZ_JBJHZY010000001.1"/>
</dbReference>
<sequence length="55" mass="6218">MRNSNLKGIAMNTRDLKDIVNFFSSKGMSPTVKELCGNKLACLFLQQYYSRNIAS</sequence>
<keyword evidence="2" id="KW-1185">Reference proteome</keyword>
<dbReference type="EMBL" id="JBJHZY010000001">
    <property type="protein sequence ID" value="MFL0267341.1"/>
    <property type="molecule type" value="Genomic_DNA"/>
</dbReference>
<gene>
    <name evidence="1" type="ORF">ACJDUH_04425</name>
</gene>
<proteinExistence type="predicted"/>
<comment type="caution">
    <text evidence="1">The sequence shown here is derived from an EMBL/GenBank/DDBJ whole genome shotgun (WGS) entry which is preliminary data.</text>
</comment>
<reference evidence="1 2" key="1">
    <citation type="submission" date="2024-11" db="EMBL/GenBank/DDBJ databases">
        <authorList>
            <person name="Heng Y.C."/>
            <person name="Lim A.C.H."/>
            <person name="Lee J.K.Y."/>
            <person name="Kittelmann S."/>
        </authorList>
    </citation>
    <scope>NUCLEOTIDE SEQUENCE [LARGE SCALE GENOMIC DNA]</scope>
    <source>
        <strain evidence="1 2">WILCCON 0202</strain>
    </source>
</reference>
<evidence type="ECO:0000313" key="1">
    <source>
        <dbReference type="EMBL" id="MFL0267341.1"/>
    </source>
</evidence>
<name>A0ABW8TS35_9CLOT</name>
<accession>A0ABW8TS35</accession>